<dbReference type="Proteomes" id="UP000566440">
    <property type="component" value="Unassembled WGS sequence"/>
</dbReference>
<dbReference type="GO" id="GO:0004672">
    <property type="term" value="F:protein kinase activity"/>
    <property type="evidence" value="ECO:0007669"/>
    <property type="project" value="InterPro"/>
</dbReference>
<dbReference type="GO" id="GO:0005524">
    <property type="term" value="F:ATP binding"/>
    <property type="evidence" value="ECO:0007669"/>
    <property type="project" value="InterPro"/>
</dbReference>
<dbReference type="PANTHER" id="PTHR24345:SF43">
    <property type="entry name" value="INACTIVE SERINE_THREONINE-PROTEIN KINASE PLK5"/>
    <property type="match status" value="1"/>
</dbReference>
<feature type="non-terminal residue" evidence="2">
    <location>
        <position position="102"/>
    </location>
</feature>
<dbReference type="Pfam" id="PF00069">
    <property type="entry name" value="Pkinase"/>
    <property type="match status" value="1"/>
</dbReference>
<keyword evidence="2" id="KW-0808">Transferase</keyword>
<dbReference type="GO" id="GO:2000045">
    <property type="term" value="P:regulation of G1/S transition of mitotic cell cycle"/>
    <property type="evidence" value="ECO:0007669"/>
    <property type="project" value="TreeGrafter"/>
</dbReference>
<dbReference type="GO" id="GO:0006974">
    <property type="term" value="P:DNA damage response"/>
    <property type="evidence" value="ECO:0007669"/>
    <property type="project" value="TreeGrafter"/>
</dbReference>
<dbReference type="AlphaFoldDB" id="A0A7K9TBK9"/>
<dbReference type="GO" id="GO:0005737">
    <property type="term" value="C:cytoplasm"/>
    <property type="evidence" value="ECO:0007669"/>
    <property type="project" value="TreeGrafter"/>
</dbReference>
<dbReference type="GO" id="GO:0000776">
    <property type="term" value="C:kinetochore"/>
    <property type="evidence" value="ECO:0007669"/>
    <property type="project" value="TreeGrafter"/>
</dbReference>
<dbReference type="EMBL" id="VWZX01009188">
    <property type="protein sequence ID" value="NXI45867.1"/>
    <property type="molecule type" value="Genomic_DNA"/>
</dbReference>
<dbReference type="GO" id="GO:0005813">
    <property type="term" value="C:centrosome"/>
    <property type="evidence" value="ECO:0007669"/>
    <property type="project" value="TreeGrafter"/>
</dbReference>
<accession>A0A7K9TBK9</accession>
<dbReference type="InterPro" id="IPR011009">
    <property type="entry name" value="Kinase-like_dom_sf"/>
</dbReference>
<protein>
    <submittedName>
        <fullName evidence="2">PLK5 kinase</fullName>
    </submittedName>
</protein>
<dbReference type="SUPFAM" id="SSF56112">
    <property type="entry name" value="Protein kinase-like (PK-like)"/>
    <property type="match status" value="1"/>
</dbReference>
<organism evidence="2 3">
    <name type="scientific">Galbula dea</name>
    <dbReference type="NCBI Taxonomy" id="1109041"/>
    <lineage>
        <taxon>Eukaryota</taxon>
        <taxon>Metazoa</taxon>
        <taxon>Chordata</taxon>
        <taxon>Craniata</taxon>
        <taxon>Vertebrata</taxon>
        <taxon>Euteleostomi</taxon>
        <taxon>Archelosauria</taxon>
        <taxon>Archosauria</taxon>
        <taxon>Dinosauria</taxon>
        <taxon>Saurischia</taxon>
        <taxon>Theropoda</taxon>
        <taxon>Coelurosauria</taxon>
        <taxon>Aves</taxon>
        <taxon>Neognathae</taxon>
        <taxon>Neoaves</taxon>
        <taxon>Telluraves</taxon>
        <taxon>Coraciimorphae</taxon>
        <taxon>Piciformes</taxon>
        <taxon>Galbulidae</taxon>
        <taxon>Galbula</taxon>
    </lineage>
</organism>
<dbReference type="GO" id="GO:0000922">
    <property type="term" value="C:spindle pole"/>
    <property type="evidence" value="ECO:0007669"/>
    <property type="project" value="TreeGrafter"/>
</dbReference>
<name>A0A7K9TBK9_9PICI</name>
<sequence length="102" mass="11287">TPSYLAPEVLDRKGHGVPSDIWALGCAVYVALTGSSPFEAAPRQELYRQIRAARYPLSPHLSPRARALIAHILTPEPTARPSLQDVLDHSFFTQVRGWRRGG</sequence>
<dbReference type="Gene3D" id="1.10.510.10">
    <property type="entry name" value="Transferase(Phosphotransferase) domain 1"/>
    <property type="match status" value="1"/>
</dbReference>
<dbReference type="PROSITE" id="PS50011">
    <property type="entry name" value="PROTEIN_KINASE_DOM"/>
    <property type="match status" value="1"/>
</dbReference>
<keyword evidence="3" id="KW-1185">Reference proteome</keyword>
<evidence type="ECO:0000313" key="3">
    <source>
        <dbReference type="Proteomes" id="UP000566440"/>
    </source>
</evidence>
<keyword evidence="2" id="KW-0418">Kinase</keyword>
<feature type="non-terminal residue" evidence="2">
    <location>
        <position position="1"/>
    </location>
</feature>
<dbReference type="GO" id="GO:0005634">
    <property type="term" value="C:nucleus"/>
    <property type="evidence" value="ECO:0007669"/>
    <property type="project" value="TreeGrafter"/>
</dbReference>
<dbReference type="InterPro" id="IPR000719">
    <property type="entry name" value="Prot_kinase_dom"/>
</dbReference>
<dbReference type="GO" id="GO:0007052">
    <property type="term" value="P:mitotic spindle organization"/>
    <property type="evidence" value="ECO:0007669"/>
    <property type="project" value="TreeGrafter"/>
</dbReference>
<reference evidence="2 3" key="1">
    <citation type="submission" date="2019-09" db="EMBL/GenBank/DDBJ databases">
        <title>Bird 10,000 Genomes (B10K) Project - Family phase.</title>
        <authorList>
            <person name="Zhang G."/>
        </authorList>
    </citation>
    <scope>NUCLEOTIDE SEQUENCE [LARGE SCALE GENOMIC DNA]</scope>
    <source>
        <strain evidence="2">B10K-DU-001-62</strain>
        <tissue evidence="2">Muscle</tissue>
    </source>
</reference>
<evidence type="ECO:0000259" key="1">
    <source>
        <dbReference type="PROSITE" id="PS50011"/>
    </source>
</evidence>
<gene>
    <name evidence="2" type="primary">Plk5</name>
    <name evidence="2" type="ORF">GALDEA_R16200</name>
</gene>
<dbReference type="PANTHER" id="PTHR24345">
    <property type="entry name" value="SERINE/THREONINE-PROTEIN KINASE PLK"/>
    <property type="match status" value="1"/>
</dbReference>
<comment type="caution">
    <text evidence="2">The sequence shown here is derived from an EMBL/GenBank/DDBJ whole genome shotgun (WGS) entry which is preliminary data.</text>
</comment>
<evidence type="ECO:0000313" key="2">
    <source>
        <dbReference type="EMBL" id="NXI45867.1"/>
    </source>
</evidence>
<proteinExistence type="predicted"/>
<dbReference type="OrthoDB" id="408964at2759"/>
<feature type="domain" description="Protein kinase" evidence="1">
    <location>
        <begin position="1"/>
        <end position="92"/>
    </location>
</feature>